<dbReference type="Gene3D" id="1.20.1250.20">
    <property type="entry name" value="MFS general substrate transporter like domains"/>
    <property type="match status" value="1"/>
</dbReference>
<feature type="transmembrane region" description="Helical" evidence="6">
    <location>
        <begin position="430"/>
        <end position="453"/>
    </location>
</feature>
<reference evidence="8 9" key="1">
    <citation type="journal article" date="2021" name="Elife">
        <title>Chloroplast acquisition without the gene transfer in kleptoplastic sea slugs, Plakobranchus ocellatus.</title>
        <authorList>
            <person name="Maeda T."/>
            <person name="Takahashi S."/>
            <person name="Yoshida T."/>
            <person name="Shimamura S."/>
            <person name="Takaki Y."/>
            <person name="Nagai Y."/>
            <person name="Toyoda A."/>
            <person name="Suzuki Y."/>
            <person name="Arimoto A."/>
            <person name="Ishii H."/>
            <person name="Satoh N."/>
            <person name="Nishiyama T."/>
            <person name="Hasebe M."/>
            <person name="Maruyama T."/>
            <person name="Minagawa J."/>
            <person name="Obokata J."/>
            <person name="Shigenobu S."/>
        </authorList>
    </citation>
    <scope>NUCLEOTIDE SEQUENCE [LARGE SCALE GENOMIC DNA]</scope>
</reference>
<comment type="subcellular location">
    <subcellularLocation>
        <location evidence="1">Membrane</location>
        <topology evidence="1">Multi-pass membrane protein</topology>
    </subcellularLocation>
</comment>
<dbReference type="GO" id="GO:0022857">
    <property type="term" value="F:transmembrane transporter activity"/>
    <property type="evidence" value="ECO:0007669"/>
    <property type="project" value="InterPro"/>
</dbReference>
<feature type="transmembrane region" description="Helical" evidence="6">
    <location>
        <begin position="373"/>
        <end position="391"/>
    </location>
</feature>
<proteinExistence type="predicted"/>
<evidence type="ECO:0000259" key="7">
    <source>
        <dbReference type="PROSITE" id="PS50850"/>
    </source>
</evidence>
<dbReference type="PANTHER" id="PTHR23511">
    <property type="entry name" value="SYNAPTIC VESICLE GLYCOPROTEIN 2"/>
    <property type="match status" value="1"/>
</dbReference>
<organism evidence="8 9">
    <name type="scientific">Plakobranchus ocellatus</name>
    <dbReference type="NCBI Taxonomy" id="259542"/>
    <lineage>
        <taxon>Eukaryota</taxon>
        <taxon>Metazoa</taxon>
        <taxon>Spiralia</taxon>
        <taxon>Lophotrochozoa</taxon>
        <taxon>Mollusca</taxon>
        <taxon>Gastropoda</taxon>
        <taxon>Heterobranchia</taxon>
        <taxon>Euthyneura</taxon>
        <taxon>Panpulmonata</taxon>
        <taxon>Sacoglossa</taxon>
        <taxon>Placobranchoidea</taxon>
        <taxon>Plakobranchidae</taxon>
        <taxon>Plakobranchus</taxon>
    </lineage>
</organism>
<accession>A0AAV4C6E4</accession>
<feature type="transmembrane region" description="Helical" evidence="6">
    <location>
        <begin position="397"/>
        <end position="418"/>
    </location>
</feature>
<feature type="transmembrane region" description="Helical" evidence="6">
    <location>
        <begin position="459"/>
        <end position="479"/>
    </location>
</feature>
<dbReference type="Proteomes" id="UP000735302">
    <property type="component" value="Unassembled WGS sequence"/>
</dbReference>
<evidence type="ECO:0000313" key="8">
    <source>
        <dbReference type="EMBL" id="GFO26837.1"/>
    </source>
</evidence>
<comment type="caution">
    <text evidence="8">The sequence shown here is derived from an EMBL/GenBank/DDBJ whole genome shotgun (WGS) entry which is preliminary data.</text>
</comment>
<keyword evidence="5 6" id="KW-0472">Membrane</keyword>
<dbReference type="InterPro" id="IPR020846">
    <property type="entry name" value="MFS_dom"/>
</dbReference>
<dbReference type="AlphaFoldDB" id="A0AAV4C6E4"/>
<feature type="transmembrane region" description="Helical" evidence="6">
    <location>
        <begin position="137"/>
        <end position="155"/>
    </location>
</feature>
<feature type="transmembrane region" description="Helical" evidence="6">
    <location>
        <begin position="340"/>
        <end position="361"/>
    </location>
</feature>
<evidence type="ECO:0000256" key="6">
    <source>
        <dbReference type="SAM" id="Phobius"/>
    </source>
</evidence>
<feature type="transmembrane region" description="Helical" evidence="6">
    <location>
        <begin position="194"/>
        <end position="216"/>
    </location>
</feature>
<feature type="domain" description="Major facilitator superfamily (MFS) profile" evidence="7">
    <location>
        <begin position="70"/>
        <end position="484"/>
    </location>
</feature>
<evidence type="ECO:0000256" key="3">
    <source>
        <dbReference type="ARBA" id="ARBA00022692"/>
    </source>
</evidence>
<feature type="transmembrane region" description="Helical" evidence="6">
    <location>
        <begin position="161"/>
        <end position="182"/>
    </location>
</feature>
<feature type="transmembrane region" description="Helical" evidence="6">
    <location>
        <begin position="222"/>
        <end position="244"/>
    </location>
</feature>
<evidence type="ECO:0000256" key="1">
    <source>
        <dbReference type="ARBA" id="ARBA00004141"/>
    </source>
</evidence>
<evidence type="ECO:0000313" key="9">
    <source>
        <dbReference type="Proteomes" id="UP000735302"/>
    </source>
</evidence>
<feature type="transmembrane region" description="Helical" evidence="6">
    <location>
        <begin position="106"/>
        <end position="125"/>
    </location>
</feature>
<feature type="transmembrane region" description="Helical" evidence="6">
    <location>
        <begin position="307"/>
        <end position="328"/>
    </location>
</feature>
<evidence type="ECO:0000256" key="4">
    <source>
        <dbReference type="ARBA" id="ARBA00022989"/>
    </source>
</evidence>
<keyword evidence="4 6" id="KW-1133">Transmembrane helix</keyword>
<feature type="transmembrane region" description="Helical" evidence="6">
    <location>
        <begin position="70"/>
        <end position="91"/>
    </location>
</feature>
<keyword evidence="9" id="KW-1185">Reference proteome</keyword>
<dbReference type="SUPFAM" id="SSF103473">
    <property type="entry name" value="MFS general substrate transporter"/>
    <property type="match status" value="1"/>
</dbReference>
<keyword evidence="3 6" id="KW-0812">Transmembrane</keyword>
<evidence type="ECO:0000256" key="2">
    <source>
        <dbReference type="ARBA" id="ARBA00022448"/>
    </source>
</evidence>
<dbReference type="InterPro" id="IPR011701">
    <property type="entry name" value="MFS"/>
</dbReference>
<dbReference type="PANTHER" id="PTHR23511:SF5">
    <property type="entry name" value="MAJOR FACILITATOR-TYPE TRANSPORTER HXNZ-RELATED"/>
    <property type="match status" value="1"/>
</dbReference>
<sequence>MISTSSSSAETAADSQVRLIQADGETHEDLACGRRTCDMGDPAPLLPRNQMRNIEDILSGMKLRAFHWRMLGLVGGGYFAVCAEMMLFIFLSEPVSDEWGLGDLEFPWLPFCTGITSIVGGYIAGTCSDKYGRQPPFVIGIICLAVFGVASAFAPNYPAFIALRCAVTLGIGAFEATGFVLLLEFLPKNHRGSIMVVVTLCGALGAVLVAGLAWLILPHFGWRWFVAFCAVPALLLLAVMWPLAHFSESPRFLMVKGRKTETLQVLNRIEKQDYSNLTCPDTLPSSKQGLSPTHLARLFSPELRGQSVTFTLIWFLEATGYWGVTAYLPEYMSSRLGAHAQLSLFSVFIGELPGIVLAMLLVEGNMLGRIRTLRFFSALTAASLLLFAAVPQHSVQAALIILCYFSMVPIYSILNTYTPEAFPTDMRSTALAWMNIVIEFPGLLTPFIGATLLSSSLPWLYPLVWAVVFLFQFALTFNLKVETAGQSLQDVQHERVQECSSIKQSTESIKIKPEPC</sequence>
<dbReference type="Pfam" id="PF07690">
    <property type="entry name" value="MFS_1"/>
    <property type="match status" value="1"/>
</dbReference>
<name>A0AAV4C6E4_9GAST</name>
<evidence type="ECO:0000256" key="5">
    <source>
        <dbReference type="ARBA" id="ARBA00023136"/>
    </source>
</evidence>
<dbReference type="PROSITE" id="PS50850">
    <property type="entry name" value="MFS"/>
    <property type="match status" value="1"/>
</dbReference>
<dbReference type="EMBL" id="BLXT01005873">
    <property type="protein sequence ID" value="GFO26837.1"/>
    <property type="molecule type" value="Genomic_DNA"/>
</dbReference>
<gene>
    <name evidence="8" type="ORF">PoB_005334200</name>
</gene>
<protein>
    <submittedName>
        <fullName evidence="8">Synaptic vesicle 2-related protein</fullName>
    </submittedName>
</protein>
<dbReference type="GO" id="GO:0016020">
    <property type="term" value="C:membrane"/>
    <property type="evidence" value="ECO:0007669"/>
    <property type="project" value="UniProtKB-SubCell"/>
</dbReference>
<dbReference type="InterPro" id="IPR036259">
    <property type="entry name" value="MFS_trans_sf"/>
</dbReference>
<keyword evidence="2" id="KW-0813">Transport</keyword>